<reference evidence="2 3" key="1">
    <citation type="submission" date="2016-04" db="EMBL/GenBank/DDBJ databases">
        <title>Draft genome sequence of freshwater magnetotactic bacteria Magnetospirillum marisnigri SP-1 and Magnetospirillum moscoviense BB-1.</title>
        <authorList>
            <person name="Koziaeva V."/>
            <person name="Dziuba M.V."/>
            <person name="Ivanov T.M."/>
            <person name="Kuznetsov B."/>
            <person name="Grouzdev D.S."/>
        </authorList>
    </citation>
    <scope>NUCLEOTIDE SEQUENCE [LARGE SCALE GENOMIC DNA]</scope>
    <source>
        <strain evidence="2 3">SP-1</strain>
    </source>
</reference>
<evidence type="ECO:0000256" key="1">
    <source>
        <dbReference type="SAM" id="Phobius"/>
    </source>
</evidence>
<accession>A0A178MWL4</accession>
<keyword evidence="1" id="KW-1133">Transmembrane helix</keyword>
<evidence type="ECO:0000313" key="2">
    <source>
        <dbReference type="EMBL" id="OAN53865.1"/>
    </source>
</evidence>
<sequence length="73" mass="7617">MLPILKWLGTGAGIAGALLVALNIPASGWGFALFLVSSSSWVVAAIIMRDRPLLALNAAFTAINVLGIVRWLG</sequence>
<dbReference type="RefSeq" id="WP_068489883.1">
    <property type="nucleotide sequence ID" value="NZ_LWQT01000038.1"/>
</dbReference>
<feature type="transmembrane region" description="Helical" evidence="1">
    <location>
        <begin position="30"/>
        <end position="47"/>
    </location>
</feature>
<feature type="transmembrane region" description="Helical" evidence="1">
    <location>
        <begin position="54"/>
        <end position="72"/>
    </location>
</feature>
<comment type="caution">
    <text evidence="2">The sequence shown here is derived from an EMBL/GenBank/DDBJ whole genome shotgun (WGS) entry which is preliminary data.</text>
</comment>
<keyword evidence="3" id="KW-1185">Reference proteome</keyword>
<keyword evidence="1" id="KW-0472">Membrane</keyword>
<name>A0A178MWL4_9PROT</name>
<feature type="transmembrane region" description="Helical" evidence="1">
    <location>
        <begin position="7"/>
        <end position="24"/>
    </location>
</feature>
<organism evidence="2 3">
    <name type="scientific">Paramagnetospirillum marisnigri</name>
    <dbReference type="NCBI Taxonomy" id="1285242"/>
    <lineage>
        <taxon>Bacteria</taxon>
        <taxon>Pseudomonadati</taxon>
        <taxon>Pseudomonadota</taxon>
        <taxon>Alphaproteobacteria</taxon>
        <taxon>Rhodospirillales</taxon>
        <taxon>Magnetospirillaceae</taxon>
        <taxon>Paramagnetospirillum</taxon>
    </lineage>
</organism>
<evidence type="ECO:0000313" key="3">
    <source>
        <dbReference type="Proteomes" id="UP000078428"/>
    </source>
</evidence>
<dbReference type="EMBL" id="LWQT01000038">
    <property type="protein sequence ID" value="OAN53865.1"/>
    <property type="molecule type" value="Genomic_DNA"/>
</dbReference>
<dbReference type="Proteomes" id="UP000078428">
    <property type="component" value="Unassembled WGS sequence"/>
</dbReference>
<protein>
    <submittedName>
        <fullName evidence="2">Uncharacterized protein</fullName>
    </submittedName>
</protein>
<dbReference type="OrthoDB" id="7364254at2"/>
<proteinExistence type="predicted"/>
<dbReference type="AlphaFoldDB" id="A0A178MWL4"/>
<keyword evidence="1" id="KW-0812">Transmembrane</keyword>
<gene>
    <name evidence="2" type="ORF">A6A04_13310</name>
</gene>